<feature type="region of interest" description="Disordered" evidence="2">
    <location>
        <begin position="1957"/>
        <end position="1991"/>
    </location>
</feature>
<dbReference type="SMART" id="SM00306">
    <property type="entry name" value="HintN"/>
    <property type="match status" value="1"/>
</dbReference>
<evidence type="ECO:0000256" key="2">
    <source>
        <dbReference type="SAM" id="MobiDB-lite"/>
    </source>
</evidence>
<dbReference type="Gene3D" id="2.180.10.10">
    <property type="entry name" value="RHS repeat-associated core"/>
    <property type="match status" value="2"/>
</dbReference>
<dbReference type="NCBIfam" id="TIGR03696">
    <property type="entry name" value="Rhs_assc_core"/>
    <property type="match status" value="1"/>
</dbReference>
<dbReference type="Pfam" id="PF07591">
    <property type="entry name" value="PT-HINT"/>
    <property type="match status" value="1"/>
</dbReference>
<evidence type="ECO:0000313" key="4">
    <source>
        <dbReference type="EMBL" id="MES0837785.1"/>
    </source>
</evidence>
<reference evidence="4 5" key="1">
    <citation type="submission" date="2024-06" db="EMBL/GenBank/DDBJ databases">
        <authorList>
            <person name="Bataeva Y.V."/>
            <person name="Grigorian L.N."/>
            <person name="Solomentsev V.I."/>
        </authorList>
    </citation>
    <scope>NUCLEOTIDE SEQUENCE [LARGE SCALE GENOMIC DNA]</scope>
    <source>
        <strain evidence="5">SCPM-O-B-12605 (RCAM04882)</strain>
    </source>
</reference>
<feature type="compositionally biased region" description="Acidic residues" evidence="2">
    <location>
        <begin position="166"/>
        <end position="176"/>
    </location>
</feature>
<dbReference type="PROSITE" id="PS50818">
    <property type="entry name" value="INTEIN_C_TER"/>
    <property type="match status" value="1"/>
</dbReference>
<evidence type="ECO:0000313" key="5">
    <source>
        <dbReference type="Proteomes" id="UP001432401"/>
    </source>
</evidence>
<feature type="domain" description="Hint" evidence="3">
    <location>
        <begin position="2097"/>
        <end position="2226"/>
    </location>
</feature>
<accession>A0ABV2A348</accession>
<dbReference type="InterPro" id="IPR006530">
    <property type="entry name" value="YD"/>
</dbReference>
<sequence>MTPRSDTPVRLGPIRRGLTYSVGLVLMAGLLNTLPASATAYNPRPEVEDLPSVEGRDLVAEASAGSNAVAEADVTEPEKVDWPEASATEVDLGGAQARTLGAQEQSPVTVTAVAEEDLAGWEVPEHWGEWAPPTLESDPPEEETPASEETPSAEEPPREAPPTQESDPDTAAEEEPPGAQPSPSTGPSPQHNEMRRDPVAADEPEVDAFAPPDPVESVQVEVLGQADAEAAGVHGLLVNITRTDDSPTIAPVRMEVDYSEFAAAFGGDYASRLRVVELDPCVLDDSCSADDTVAFDAPQLLDNSVADQRLSAVVGAAPAQGSLFAVASAPSGGNGDYRATKLSPSSTWNVNTQSGDFSWSYDLSAPPAPSALVPAMGLSYSSGGVDGRVATSNNQTSWIGDGFSYAPGSIERRYTACADSGHRTGDLCWNTDNVTLSMSGHSGALIKHDDGTYRLSNDDGTKVERLTGATNGAHEGEHWKVTTPDGTQYFFGRNRLPGWSSGDPETDSAQTMPVYAAESGQPCYDSTFAESWCQQAYKWNLDHVVDVHGNVMTFYYDAETNHYGRNLTNTATPYVRAANIKRIEYGLRSDDAYATAPARVTFSTSERCLVTDSFDCAAEERTSDNAEHWPDVPLDQDCKSGSSCAGKHSPTFWSTTKLDAVTTQIHNGDEYTKVDSWALEHSFPEAGDGTGPTLWLDSIEHTGHVGGTESLPKVTFGGTQMPNRVDSPTDDIAPMLRWRITEVRTETGGQLDITYSAPECEPGKTPQPHDNTKRCYPVKWTPEGGAELTDWFHKYVVTEVNELDLVTDQPTLTTSYDYVGTPAWRYTEADGMVEDKYRTWADWRGYDRVIVRTGHAGEARTETEYLYFQGMDGDKQSSGTRDVSVTDSHGVEHTDHKELNGALLETIVRDGEGGQEISREITTPWLRKTAEVTHDWGSQTAHMIRTERVDSFARLADGTWRHARVDHTLNDDGVITRTRDHGDVDVAGDEKCVHTTYLSNTDAWILNLVSRTETLAVDCGETPERPEDVVTDELVLYDGGGHGEEPTRGLPTRTEKLDSYSGGEPVYQTVQEAEFDSFGNTVAETNANGGVTTTDYTQTAVGLPESVTETNPAGHTTTTVVDPARGMPVAETDANGRTMHMAYDPLGRLTSVWLPDRNPDTDTPTAKFEYHIRQDAPTSIVTHTLRTSTEYATGYEIFDAFLRLRQTQTPSPAEEGGRLITDTFHDTRGQVVKEREAYYNTEEPSGTLFVTADDADIPRQTETLYDGAGRVTDLLHVGFGEERWRTSTEHHGDRTLLTPPDGGVAATSITDAQGRLTEVRTHHSPTPEGDYDAITYTYAKNDELATVTDPEGNTWTYTYDLRGRLVQTEDPIAGTNTMTYNRLDQLVTTTDARGQTLAHSYDALGRQVGLHDDSPEGPLRAKWVYDTLAEGHLTSSTRYVDGNAYTSRVVNYDQFYRPLATEVLIPSSEPGLAGRYRFTTAYNPDGTVQSQRMPAVGGLGTESVAYTYNDLGMPTHMSGFTDYVAATVYSNTGELRQRTMDIGDSSTHATYLTRHYDQATGRMAQTTLVPERGVTGSLVHQYYTYDDAGNVLNLRDEPTAEHLQSDVQCFTYDHMRRMTGVWTPDATGDEACAAEPSADALGGAAPYWHAYTYDTLGNRTTEVQHGPAGDITRTYTHGDTTGLRPQALTQVEQTSPGGDRLETYAYDEAGNMTGRTTAARDQDLEWDAEGNLDRVTEEDGSQTSYVYDADGQRLIRHAPDASTLYLPGMELRLDRQSLIKEATRFYSFAGETVAVRNNDGTLSWIHSDHHGTGQVAIDARTGETTHRHTTVFGTERGSAGAWPAERGFVDGTIDASTGLTQLGARAYDSGLGRFISVDPLMDVTDHQQMHGYTYANNNPVTFTDPDGLMLIGGHKGSSRPSRVSPGAQLAQDKWLWHQQYNHQNNPTALRDATERYRRQTSGHYRSGSGGGGGTTYQAQRGPSQAYLDAQREKEEARQKLIAAAAGLAQLVADELGITAGLECFTTGDLGACGETALNVASMFVGGLAGKIAVKYGLRWGKAAELGRRIAALGGELIDGVNGLIRANRKVDSLCAPGNSFVPGTQVMMADGSTRPIEEVDVGEKVLATDPETGERTARTVLATIIGSGAKHLVQITVDPTTEREAAGEDTGSEAEGEQVEQSGIPGPVAAGDVVIATDEHPFWVPDLGQWVDSVDLAPGMWLQTSSGTWVQVSAVQAWTQPATVHNLTVQGVHTYHVAAGDLSVLNHNCGEASDALLDLADANTGRTNTASEIVSADGKIGRGVSGPRALSDLTPRVRTAAEATGHHRGCSEIGALCALENQGADLVGTNATTVKVAGGSQEYTYEQHGEIYPKCPSCVSLFNFIDGKK</sequence>
<organism evidence="4 5">
    <name type="scientific">Nocardiopsis tropica</name>
    <dbReference type="NCBI Taxonomy" id="109330"/>
    <lineage>
        <taxon>Bacteria</taxon>
        <taxon>Bacillati</taxon>
        <taxon>Actinomycetota</taxon>
        <taxon>Actinomycetes</taxon>
        <taxon>Streptosporangiales</taxon>
        <taxon>Nocardiopsidaceae</taxon>
        <taxon>Nocardiopsis</taxon>
    </lineage>
</organism>
<name>A0ABV2A348_9ACTN</name>
<dbReference type="InterPro" id="IPR030934">
    <property type="entry name" value="Intein_C"/>
</dbReference>
<protein>
    <submittedName>
        <fullName evidence="4">RHS repeat-associated core domain-containing protein</fullName>
    </submittedName>
</protein>
<gene>
    <name evidence="4" type="ORF">ABUK86_28710</name>
</gene>
<dbReference type="NCBIfam" id="TIGR01643">
    <property type="entry name" value="YD_repeat_2x"/>
    <property type="match status" value="4"/>
</dbReference>
<feature type="region of interest" description="Disordered" evidence="2">
    <location>
        <begin position="874"/>
        <end position="896"/>
    </location>
</feature>
<dbReference type="InterPro" id="IPR003587">
    <property type="entry name" value="Hint_dom_N"/>
</dbReference>
<dbReference type="EMBL" id="JBEQNB010000020">
    <property type="protein sequence ID" value="MES0837785.1"/>
    <property type="molecule type" value="Genomic_DNA"/>
</dbReference>
<comment type="caution">
    <text evidence="4">The sequence shown here is derived from an EMBL/GenBank/DDBJ whole genome shotgun (WGS) entry which is preliminary data.</text>
</comment>
<dbReference type="InterPro" id="IPR056823">
    <property type="entry name" value="TEN-like_YD-shell"/>
</dbReference>
<feature type="region of interest" description="Disordered" evidence="2">
    <location>
        <begin position="2162"/>
        <end position="2186"/>
    </location>
</feature>
<dbReference type="PANTHER" id="PTHR32305:SF17">
    <property type="entry name" value="TRNA NUCLEASE WAPA"/>
    <property type="match status" value="1"/>
</dbReference>
<keyword evidence="5" id="KW-1185">Reference proteome</keyword>
<feature type="region of interest" description="Disordered" evidence="2">
    <location>
        <begin position="128"/>
        <end position="198"/>
    </location>
</feature>
<dbReference type="Gene3D" id="2.170.16.10">
    <property type="entry name" value="Hedgehog/Intein (Hint) domain"/>
    <property type="match status" value="1"/>
</dbReference>
<dbReference type="InterPro" id="IPR036844">
    <property type="entry name" value="Hint_dom_sf"/>
</dbReference>
<dbReference type="SUPFAM" id="SSF51294">
    <property type="entry name" value="Hedgehog/intein (Hint) domain"/>
    <property type="match status" value="2"/>
</dbReference>
<proteinExistence type="predicted"/>
<dbReference type="Proteomes" id="UP001432401">
    <property type="component" value="Unassembled WGS sequence"/>
</dbReference>
<evidence type="ECO:0000259" key="3">
    <source>
        <dbReference type="SMART" id="SM00306"/>
    </source>
</evidence>
<dbReference type="InterPro" id="IPR050708">
    <property type="entry name" value="T6SS_VgrG/RHS"/>
</dbReference>
<dbReference type="CDD" id="cd00081">
    <property type="entry name" value="Hint"/>
    <property type="match status" value="1"/>
</dbReference>
<feature type="compositionally biased region" description="Polar residues" evidence="2">
    <location>
        <begin position="876"/>
        <end position="887"/>
    </location>
</feature>
<dbReference type="PANTHER" id="PTHR32305">
    <property type="match status" value="1"/>
</dbReference>
<evidence type="ECO:0000256" key="1">
    <source>
        <dbReference type="ARBA" id="ARBA00022737"/>
    </source>
</evidence>
<dbReference type="RefSeq" id="WP_352986660.1">
    <property type="nucleotide sequence ID" value="NZ_JBEQNA010000015.1"/>
</dbReference>
<dbReference type="Pfam" id="PF25023">
    <property type="entry name" value="TEN_YD-shell"/>
    <property type="match status" value="2"/>
</dbReference>
<dbReference type="InterPro" id="IPR022385">
    <property type="entry name" value="Rhs_assc_core"/>
</dbReference>
<keyword evidence="1" id="KW-0677">Repeat</keyword>